<evidence type="ECO:0000256" key="3">
    <source>
        <dbReference type="ARBA" id="ARBA00012663"/>
    </source>
</evidence>
<feature type="signal peptide" evidence="6">
    <location>
        <begin position="1"/>
        <end position="16"/>
    </location>
</feature>
<evidence type="ECO:0000313" key="9">
    <source>
        <dbReference type="EMBL" id="KAK8883695.1"/>
    </source>
</evidence>
<evidence type="ECO:0000313" key="10">
    <source>
        <dbReference type="Proteomes" id="UP001470230"/>
    </source>
</evidence>
<evidence type="ECO:0000256" key="2">
    <source>
        <dbReference type="ARBA" id="ARBA00006285"/>
    </source>
</evidence>
<feature type="chain" id="PRO_5046582075" description="beta-N-acetylhexosaminidase" evidence="6">
    <location>
        <begin position="17"/>
        <end position="665"/>
    </location>
</feature>
<gene>
    <name evidence="9" type="ORF">M9Y10_042793</name>
</gene>
<comment type="similarity">
    <text evidence="2">Belongs to the glycosyl hydrolase 20 family.</text>
</comment>
<comment type="caution">
    <text evidence="9">The sequence shown here is derived from an EMBL/GenBank/DDBJ whole genome shotgun (WGS) entry which is preliminary data.</text>
</comment>
<dbReference type="Gene3D" id="3.20.20.80">
    <property type="entry name" value="Glycosidases"/>
    <property type="match status" value="1"/>
</dbReference>
<keyword evidence="6" id="KW-0732">Signal</keyword>
<protein>
    <recommendedName>
        <fullName evidence="3">beta-N-acetylhexosaminidase</fullName>
        <ecNumber evidence="3">3.2.1.52</ecNumber>
    </recommendedName>
</protein>
<evidence type="ECO:0000259" key="7">
    <source>
        <dbReference type="Pfam" id="PF00728"/>
    </source>
</evidence>
<accession>A0ABR2JXU9</accession>
<feature type="domain" description="Beta-hexosaminidase bacterial type N-terminal" evidence="8">
    <location>
        <begin position="18"/>
        <end position="131"/>
    </location>
</feature>
<organism evidence="9 10">
    <name type="scientific">Tritrichomonas musculus</name>
    <dbReference type="NCBI Taxonomy" id="1915356"/>
    <lineage>
        <taxon>Eukaryota</taxon>
        <taxon>Metamonada</taxon>
        <taxon>Parabasalia</taxon>
        <taxon>Tritrichomonadida</taxon>
        <taxon>Tritrichomonadidae</taxon>
        <taxon>Tritrichomonas</taxon>
    </lineage>
</organism>
<dbReference type="EC" id="3.2.1.52" evidence="3"/>
<evidence type="ECO:0000256" key="1">
    <source>
        <dbReference type="ARBA" id="ARBA00001231"/>
    </source>
</evidence>
<dbReference type="InterPro" id="IPR015882">
    <property type="entry name" value="HEX_bac_N"/>
</dbReference>
<keyword evidence="5" id="KW-0326">Glycosidase</keyword>
<reference evidence="9 10" key="1">
    <citation type="submission" date="2024-04" db="EMBL/GenBank/DDBJ databases">
        <title>Tritrichomonas musculus Genome.</title>
        <authorList>
            <person name="Alves-Ferreira E."/>
            <person name="Grigg M."/>
            <person name="Lorenzi H."/>
            <person name="Galac M."/>
        </authorList>
    </citation>
    <scope>NUCLEOTIDE SEQUENCE [LARGE SCALE GENOMIC DNA]</scope>
    <source>
        <strain evidence="9 10">EAF2021</strain>
    </source>
</reference>
<comment type="catalytic activity">
    <reaction evidence="1">
        <text>Hydrolysis of terminal non-reducing N-acetyl-D-hexosamine residues in N-acetyl-beta-D-hexosaminides.</text>
        <dbReference type="EC" id="3.2.1.52"/>
    </reaction>
</comment>
<keyword evidence="10" id="KW-1185">Reference proteome</keyword>
<dbReference type="InterPro" id="IPR017853">
    <property type="entry name" value="GH"/>
</dbReference>
<evidence type="ECO:0000259" key="8">
    <source>
        <dbReference type="Pfam" id="PF02838"/>
    </source>
</evidence>
<sequence length="665" mass="75610">MNFVLFLLSQFIFSVQQPHLIPQPLKVEVISESDEDGWTITNKMQIGYDPTIPEAELLLSYVTKSFEVPTGYSFTTVSNYVSKGLYFGLSDSTEENDYQLEMTDELVVITGKNRTSLFYGFQTLLQLLPSAIYSNKTVTSSIKAQNPNFEWKAQPLIKVSDSPRFSYRGLMVDSCRHFFPVDVIKTMIDGMSHYKLNTLHFHLTDDQGWRIELKKFPNLTKYGSTRDSSPKMWDRNHQDDVVYGPYFYTEEDLRDIIKYAKERCISVVPEIEMPGHGISCLAGYPQYSCTGGSFKPYCKWGVTDDIFCAGNDETITFLESILDEVLSIFTENLYVHLGGDEAPKTRWNSCPKCQQRIKDEGLKDSTQLQQWFTKHFASYLESKGRRLVGWDDIIEGGLELPKSGVVMSYRANGGGKKAADLGYNVIMSPGDHGCYFDYYQFRGKDKYEYLSNLGTLKMMYYFDPSQPVAEDKRYLVLGAQGNLWSEYIWERSDLLYKAFPRILALAESSWCPADNKDWERFLRDLDQSHYQKILDMGIENAAPISLGDSAKWEKGDFVEEKWLSTSFSVSGSFNQKGTYDIAFIHVNGLSKIKIRNVKLLINNAVVGSDDHEGTAGNPGTNNIYTMTISQAPSETDKIEVFAEIEAVDGIDSSGYVHVFAHDEKD</sequence>
<evidence type="ECO:0000256" key="5">
    <source>
        <dbReference type="ARBA" id="ARBA00023295"/>
    </source>
</evidence>
<dbReference type="EMBL" id="JAPFFF010000008">
    <property type="protein sequence ID" value="KAK8883695.1"/>
    <property type="molecule type" value="Genomic_DNA"/>
</dbReference>
<dbReference type="PANTHER" id="PTHR22600">
    <property type="entry name" value="BETA-HEXOSAMINIDASE"/>
    <property type="match status" value="1"/>
</dbReference>
<dbReference type="InterPro" id="IPR015883">
    <property type="entry name" value="Glyco_hydro_20_cat"/>
</dbReference>
<evidence type="ECO:0000256" key="4">
    <source>
        <dbReference type="ARBA" id="ARBA00022801"/>
    </source>
</evidence>
<dbReference type="Gene3D" id="3.30.379.10">
    <property type="entry name" value="Chitobiase/beta-hexosaminidase domain 2-like"/>
    <property type="match status" value="1"/>
</dbReference>
<dbReference type="SUPFAM" id="SSF51445">
    <property type="entry name" value="(Trans)glycosidases"/>
    <property type="match status" value="1"/>
</dbReference>
<proteinExistence type="inferred from homology"/>
<dbReference type="InterPro" id="IPR029018">
    <property type="entry name" value="Hex-like_dom2"/>
</dbReference>
<keyword evidence="4" id="KW-0378">Hydrolase</keyword>
<evidence type="ECO:0000256" key="6">
    <source>
        <dbReference type="SAM" id="SignalP"/>
    </source>
</evidence>
<dbReference type="PANTHER" id="PTHR22600:SF57">
    <property type="entry name" value="BETA-N-ACETYLHEXOSAMINIDASE"/>
    <property type="match status" value="1"/>
</dbReference>
<dbReference type="PRINTS" id="PR00738">
    <property type="entry name" value="GLHYDRLASE20"/>
</dbReference>
<dbReference type="CDD" id="cd06563">
    <property type="entry name" value="GH20_chitobiase-like"/>
    <property type="match status" value="1"/>
</dbReference>
<dbReference type="Proteomes" id="UP001470230">
    <property type="component" value="Unassembled WGS sequence"/>
</dbReference>
<dbReference type="InterPro" id="IPR025705">
    <property type="entry name" value="Beta_hexosaminidase_sua/sub"/>
</dbReference>
<dbReference type="SUPFAM" id="SSF55545">
    <property type="entry name" value="beta-N-acetylhexosaminidase-like domain"/>
    <property type="match status" value="1"/>
</dbReference>
<dbReference type="Pfam" id="PF00728">
    <property type="entry name" value="Glyco_hydro_20"/>
    <property type="match status" value="1"/>
</dbReference>
<dbReference type="Pfam" id="PF02838">
    <property type="entry name" value="Glyco_hydro_20b"/>
    <property type="match status" value="1"/>
</dbReference>
<feature type="domain" description="Glycoside hydrolase family 20 catalytic" evidence="7">
    <location>
        <begin position="165"/>
        <end position="511"/>
    </location>
</feature>
<name>A0ABR2JXU9_9EUKA</name>